<reference evidence="1" key="1">
    <citation type="submission" date="2014-09" db="EMBL/GenBank/DDBJ databases">
        <authorList>
            <person name="Magalhaes I.L.F."/>
            <person name="Oliveira U."/>
            <person name="Santos F.R."/>
            <person name="Vidigal T.H.D.A."/>
            <person name="Brescovit A.D."/>
            <person name="Santos A.J."/>
        </authorList>
    </citation>
    <scope>NUCLEOTIDE SEQUENCE</scope>
    <source>
        <tissue evidence="1">Shoot tissue taken approximately 20 cm above the soil surface</tissue>
    </source>
</reference>
<dbReference type="EMBL" id="GBRH01277288">
    <property type="protein sequence ID" value="JAD20607.1"/>
    <property type="molecule type" value="Transcribed_RNA"/>
</dbReference>
<proteinExistence type="predicted"/>
<accession>A0A0A8YAZ0</accession>
<sequence>MARPQLQKLARESELARGHQLLKCNKSLDVLGSCRGILITTFSVPKLCTEVNYASLTLSLSLGQLRISLSLCARWFDHDLHGEIFRAAAMKGFRWMDI</sequence>
<organism evidence="1">
    <name type="scientific">Arundo donax</name>
    <name type="common">Giant reed</name>
    <name type="synonym">Donax arundinaceus</name>
    <dbReference type="NCBI Taxonomy" id="35708"/>
    <lineage>
        <taxon>Eukaryota</taxon>
        <taxon>Viridiplantae</taxon>
        <taxon>Streptophyta</taxon>
        <taxon>Embryophyta</taxon>
        <taxon>Tracheophyta</taxon>
        <taxon>Spermatophyta</taxon>
        <taxon>Magnoliopsida</taxon>
        <taxon>Liliopsida</taxon>
        <taxon>Poales</taxon>
        <taxon>Poaceae</taxon>
        <taxon>PACMAD clade</taxon>
        <taxon>Arundinoideae</taxon>
        <taxon>Arundineae</taxon>
        <taxon>Arundo</taxon>
    </lineage>
</organism>
<dbReference type="AlphaFoldDB" id="A0A0A8YAZ0"/>
<name>A0A0A8YAZ0_ARUDO</name>
<reference evidence="1" key="2">
    <citation type="journal article" date="2015" name="Data Brief">
        <title>Shoot transcriptome of the giant reed, Arundo donax.</title>
        <authorList>
            <person name="Barrero R.A."/>
            <person name="Guerrero F.D."/>
            <person name="Moolhuijzen P."/>
            <person name="Goolsby J.A."/>
            <person name="Tidwell J."/>
            <person name="Bellgard S.E."/>
            <person name="Bellgard M.I."/>
        </authorList>
    </citation>
    <scope>NUCLEOTIDE SEQUENCE</scope>
    <source>
        <tissue evidence="1">Shoot tissue taken approximately 20 cm above the soil surface</tissue>
    </source>
</reference>
<evidence type="ECO:0000313" key="1">
    <source>
        <dbReference type="EMBL" id="JAD20607.1"/>
    </source>
</evidence>
<protein>
    <submittedName>
        <fullName evidence="1">Uncharacterized protein</fullName>
    </submittedName>
</protein>